<feature type="transmembrane region" description="Helical" evidence="1">
    <location>
        <begin position="90"/>
        <end position="109"/>
    </location>
</feature>
<comment type="caution">
    <text evidence="2">The sequence shown here is derived from an EMBL/GenBank/DDBJ whole genome shotgun (WGS) entry which is preliminary data.</text>
</comment>
<dbReference type="EMBL" id="CAJNDS010000724">
    <property type="protein sequence ID" value="CAE7230509.1"/>
    <property type="molecule type" value="Genomic_DNA"/>
</dbReference>
<organism evidence="2 3">
    <name type="scientific">Symbiodinium natans</name>
    <dbReference type="NCBI Taxonomy" id="878477"/>
    <lineage>
        <taxon>Eukaryota</taxon>
        <taxon>Sar</taxon>
        <taxon>Alveolata</taxon>
        <taxon>Dinophyceae</taxon>
        <taxon>Suessiales</taxon>
        <taxon>Symbiodiniaceae</taxon>
        <taxon>Symbiodinium</taxon>
    </lineage>
</organism>
<name>A0A812KJ73_9DINO</name>
<keyword evidence="1" id="KW-0472">Membrane</keyword>
<keyword evidence="3" id="KW-1185">Reference proteome</keyword>
<accession>A0A812KJ73</accession>
<keyword evidence="1" id="KW-1133">Transmembrane helix</keyword>
<evidence type="ECO:0000256" key="1">
    <source>
        <dbReference type="SAM" id="Phobius"/>
    </source>
</evidence>
<proteinExistence type="predicted"/>
<gene>
    <name evidence="2" type="primary">ESD</name>
    <name evidence="2" type="ORF">SNAT2548_LOCUS9378</name>
</gene>
<sequence length="203" mass="20442">MTIASSLPELCRLFIACVRRAAGPDASQALLAAACCASAWACTNNGEFDQNSFTASLYGGSFGGMALALIMVILASLPLCCGVLKQYGKIIAGVAIVLGLVSLAVPLLGSMGACGPFVDAICSERCSGYECSAQERDDMASLCNALGFLVVYIGAFGWATCVLGIVAASLGCCVCCGCCKANMNEPAAKGGPPVVVGSVQQGA</sequence>
<feature type="transmembrane region" description="Helical" evidence="1">
    <location>
        <begin position="146"/>
        <end position="179"/>
    </location>
</feature>
<protein>
    <submittedName>
        <fullName evidence="2">ESD protein</fullName>
    </submittedName>
</protein>
<evidence type="ECO:0000313" key="3">
    <source>
        <dbReference type="Proteomes" id="UP000604046"/>
    </source>
</evidence>
<dbReference type="Proteomes" id="UP000604046">
    <property type="component" value="Unassembled WGS sequence"/>
</dbReference>
<feature type="transmembrane region" description="Helical" evidence="1">
    <location>
        <begin position="62"/>
        <end position="83"/>
    </location>
</feature>
<evidence type="ECO:0000313" key="2">
    <source>
        <dbReference type="EMBL" id="CAE7230509.1"/>
    </source>
</evidence>
<keyword evidence="1" id="KW-0812">Transmembrane</keyword>
<reference evidence="2" key="1">
    <citation type="submission" date="2021-02" db="EMBL/GenBank/DDBJ databases">
        <authorList>
            <person name="Dougan E. K."/>
            <person name="Rhodes N."/>
            <person name="Thang M."/>
            <person name="Chan C."/>
        </authorList>
    </citation>
    <scope>NUCLEOTIDE SEQUENCE</scope>
</reference>
<dbReference type="AlphaFoldDB" id="A0A812KJ73"/>